<reference evidence="9" key="1">
    <citation type="journal article" date="2019" name="Int. J. Syst. Evol. Microbiol.">
        <title>The Global Catalogue of Microorganisms (GCM) 10K type strain sequencing project: providing services to taxonomists for standard genome sequencing and annotation.</title>
        <authorList>
            <consortium name="The Broad Institute Genomics Platform"/>
            <consortium name="The Broad Institute Genome Sequencing Center for Infectious Disease"/>
            <person name="Wu L."/>
            <person name="Ma J."/>
        </authorList>
    </citation>
    <scope>NUCLEOTIDE SEQUENCE [LARGE SCALE GENOMIC DNA]</scope>
    <source>
        <strain evidence="9">CCUG 54950</strain>
    </source>
</reference>
<keyword evidence="5 7" id="KW-1133">Transmembrane helix</keyword>
<feature type="transmembrane region" description="Helical" evidence="7">
    <location>
        <begin position="82"/>
        <end position="104"/>
    </location>
</feature>
<keyword evidence="3 8" id="KW-0808">Transferase</keyword>
<evidence type="ECO:0000256" key="4">
    <source>
        <dbReference type="ARBA" id="ARBA00022692"/>
    </source>
</evidence>
<comment type="similarity">
    <text evidence="1">Belongs to the Lgt family.</text>
</comment>
<keyword evidence="9" id="KW-1185">Reference proteome</keyword>
<evidence type="ECO:0000256" key="2">
    <source>
        <dbReference type="ARBA" id="ARBA00022475"/>
    </source>
</evidence>
<keyword evidence="2" id="KW-1003">Cell membrane</keyword>
<feature type="transmembrane region" description="Helical" evidence="7">
    <location>
        <begin position="261"/>
        <end position="279"/>
    </location>
</feature>
<evidence type="ECO:0000256" key="6">
    <source>
        <dbReference type="ARBA" id="ARBA00023136"/>
    </source>
</evidence>
<proteinExistence type="inferred from homology"/>
<sequence>MDFPVYIHVGSLRIHPHVLFEALAYFIGFRIYLWTRRPSGMSKLVSLQILAGTILGAAIGSKVLFWLEDPAATWAAFSQGHFLWGGKTIVGGLLGGLIGVELAKKWAGWKSSTGDDFAYPMLIGIAIGRIGCFLTGLDDHTYGTATSLFTGVDFGDGVLRHPTQLYEMGFLIVLGIVLYPMYRQSRASWKKETASIATVSSPAIKTGTAQGIAPATERAATSVSTTTTSSEAHAPLSLSPLSADHITKDTNVSSGYVSGRLFQWFMFGYLGFRLLIEFIKPTLHPYWGLNNIQLACIAGLIYYSWLLLKGRGDLLRRQTTRANMAK</sequence>
<dbReference type="PANTHER" id="PTHR30589:SF0">
    <property type="entry name" value="PHOSPHATIDYLGLYCEROL--PROLIPOPROTEIN DIACYLGLYCERYL TRANSFERASE"/>
    <property type="match status" value="1"/>
</dbReference>
<evidence type="ECO:0000256" key="3">
    <source>
        <dbReference type="ARBA" id="ARBA00022679"/>
    </source>
</evidence>
<evidence type="ECO:0000256" key="1">
    <source>
        <dbReference type="ARBA" id="ARBA00007150"/>
    </source>
</evidence>
<dbReference type="PANTHER" id="PTHR30589">
    <property type="entry name" value="PROLIPOPROTEIN DIACYLGLYCERYL TRANSFERASE"/>
    <property type="match status" value="1"/>
</dbReference>
<accession>A0ABW4RMZ7</accession>
<feature type="transmembrane region" description="Helical" evidence="7">
    <location>
        <begin position="291"/>
        <end position="308"/>
    </location>
</feature>
<dbReference type="RefSeq" id="WP_347323993.1">
    <property type="nucleotide sequence ID" value="NZ_JBCGUH010000002.1"/>
</dbReference>
<dbReference type="InterPro" id="IPR001640">
    <property type="entry name" value="Lgt"/>
</dbReference>
<keyword evidence="4 7" id="KW-0812">Transmembrane</keyword>
<evidence type="ECO:0000256" key="5">
    <source>
        <dbReference type="ARBA" id="ARBA00022989"/>
    </source>
</evidence>
<dbReference type="EC" id="2.5.1.145" evidence="8"/>
<feature type="transmembrane region" description="Helical" evidence="7">
    <location>
        <begin position="116"/>
        <end position="137"/>
    </location>
</feature>
<protein>
    <submittedName>
        <fullName evidence="8">Prolipoprotein diacylglyceryl transferase</fullName>
        <ecNumber evidence="8">2.5.1.145</ecNumber>
    </submittedName>
</protein>
<evidence type="ECO:0000256" key="7">
    <source>
        <dbReference type="SAM" id="Phobius"/>
    </source>
</evidence>
<organism evidence="8 9">
    <name type="scientific">Paenibacillus wenxiniae</name>
    <dbReference type="NCBI Taxonomy" id="1636843"/>
    <lineage>
        <taxon>Bacteria</taxon>
        <taxon>Bacillati</taxon>
        <taxon>Bacillota</taxon>
        <taxon>Bacilli</taxon>
        <taxon>Bacillales</taxon>
        <taxon>Paenibacillaceae</taxon>
        <taxon>Paenibacillus</taxon>
    </lineage>
</organism>
<feature type="transmembrane region" description="Helical" evidence="7">
    <location>
        <begin position="14"/>
        <end position="33"/>
    </location>
</feature>
<keyword evidence="6 7" id="KW-0472">Membrane</keyword>
<gene>
    <name evidence="8" type="ORF">ACFSC9_19725</name>
</gene>
<dbReference type="GO" id="GO:0008961">
    <property type="term" value="F:phosphatidylglycerol-prolipoprotein diacylglyceryl transferase activity"/>
    <property type="evidence" value="ECO:0007669"/>
    <property type="project" value="UniProtKB-EC"/>
</dbReference>
<feature type="transmembrane region" description="Helical" evidence="7">
    <location>
        <begin position="165"/>
        <end position="182"/>
    </location>
</feature>
<comment type="caution">
    <text evidence="8">The sequence shown here is derived from an EMBL/GenBank/DDBJ whole genome shotgun (WGS) entry which is preliminary data.</text>
</comment>
<dbReference type="Pfam" id="PF01790">
    <property type="entry name" value="LGT"/>
    <property type="match status" value="1"/>
</dbReference>
<evidence type="ECO:0000313" key="8">
    <source>
        <dbReference type="EMBL" id="MFD1887712.1"/>
    </source>
</evidence>
<dbReference type="Proteomes" id="UP001597233">
    <property type="component" value="Unassembled WGS sequence"/>
</dbReference>
<evidence type="ECO:0000313" key="9">
    <source>
        <dbReference type="Proteomes" id="UP001597233"/>
    </source>
</evidence>
<feature type="transmembrane region" description="Helical" evidence="7">
    <location>
        <begin position="45"/>
        <end position="67"/>
    </location>
</feature>
<name>A0ABW4RMZ7_9BACL</name>
<dbReference type="EMBL" id="JBHUEH010000032">
    <property type="protein sequence ID" value="MFD1887712.1"/>
    <property type="molecule type" value="Genomic_DNA"/>
</dbReference>